<gene>
    <name evidence="2" type="ORF">HPB48_016436</name>
</gene>
<protein>
    <submittedName>
        <fullName evidence="2">Uncharacterized protein</fullName>
    </submittedName>
</protein>
<comment type="caution">
    <text evidence="2">The sequence shown here is derived from an EMBL/GenBank/DDBJ whole genome shotgun (WGS) entry which is preliminary data.</text>
</comment>
<dbReference type="EMBL" id="JABSTR010000001">
    <property type="protein sequence ID" value="KAH9360542.1"/>
    <property type="molecule type" value="Genomic_DNA"/>
</dbReference>
<accession>A0A9J6F6X5</accession>
<dbReference type="AlphaFoldDB" id="A0A9J6F6X5"/>
<name>A0A9J6F6X5_HAELO</name>
<evidence type="ECO:0000256" key="1">
    <source>
        <dbReference type="SAM" id="MobiDB-lite"/>
    </source>
</evidence>
<feature type="region of interest" description="Disordered" evidence="1">
    <location>
        <begin position="187"/>
        <end position="220"/>
    </location>
</feature>
<sequence length="309" mass="34582">MSSAGWPTGGIADVTLDLVGLPPSAHYRRCLSHVESAVGIGWASLFPEQSGVDTLVEDVRLVLADTVERQVKSPFRLQARAASAQWNHDSPLAIVLPQPTPGERFFIDWMNLMNARWWLQEQDLSNVLKPGSMLNQRWSFHGTLTVAENYFVFPLYHPDFPPAVNYGGAGRLIADEVLRGLFYEPRHKHQHGHPHSHEGRSEYQPLRNDSGSGESSQDFEPHNIDTKALLAALGAYRLRVLRNLTDSKDKEWSMAQDRLFFVASCYALCSSSNSVDMVYGDASSRCNVPIRGLPEFQAAFHCVEPRAHD</sequence>
<keyword evidence="3" id="KW-1185">Reference proteome</keyword>
<organism evidence="2 3">
    <name type="scientific">Haemaphysalis longicornis</name>
    <name type="common">Bush tick</name>
    <dbReference type="NCBI Taxonomy" id="44386"/>
    <lineage>
        <taxon>Eukaryota</taxon>
        <taxon>Metazoa</taxon>
        <taxon>Ecdysozoa</taxon>
        <taxon>Arthropoda</taxon>
        <taxon>Chelicerata</taxon>
        <taxon>Arachnida</taxon>
        <taxon>Acari</taxon>
        <taxon>Parasitiformes</taxon>
        <taxon>Ixodida</taxon>
        <taxon>Ixodoidea</taxon>
        <taxon>Ixodidae</taxon>
        <taxon>Haemaphysalinae</taxon>
        <taxon>Haemaphysalis</taxon>
    </lineage>
</organism>
<evidence type="ECO:0000313" key="2">
    <source>
        <dbReference type="EMBL" id="KAH9360542.1"/>
    </source>
</evidence>
<dbReference type="PANTHER" id="PTHR11733:SF241">
    <property type="entry name" value="GH26575P-RELATED"/>
    <property type="match status" value="1"/>
</dbReference>
<evidence type="ECO:0000313" key="3">
    <source>
        <dbReference type="Proteomes" id="UP000821853"/>
    </source>
</evidence>
<dbReference type="InterPro" id="IPR000718">
    <property type="entry name" value="Peptidase_M13"/>
</dbReference>
<dbReference type="PANTHER" id="PTHR11733">
    <property type="entry name" value="ZINC METALLOPROTEASE FAMILY M13 NEPRILYSIN-RELATED"/>
    <property type="match status" value="1"/>
</dbReference>
<dbReference type="GO" id="GO:0004222">
    <property type="term" value="F:metalloendopeptidase activity"/>
    <property type="evidence" value="ECO:0007669"/>
    <property type="project" value="InterPro"/>
</dbReference>
<reference evidence="2 3" key="1">
    <citation type="journal article" date="2020" name="Cell">
        <title>Large-Scale Comparative Analyses of Tick Genomes Elucidate Their Genetic Diversity and Vector Capacities.</title>
        <authorList>
            <consortium name="Tick Genome and Microbiome Consortium (TIGMIC)"/>
            <person name="Jia N."/>
            <person name="Wang J."/>
            <person name="Shi W."/>
            <person name="Du L."/>
            <person name="Sun Y."/>
            <person name="Zhan W."/>
            <person name="Jiang J.F."/>
            <person name="Wang Q."/>
            <person name="Zhang B."/>
            <person name="Ji P."/>
            <person name="Bell-Sakyi L."/>
            <person name="Cui X.M."/>
            <person name="Yuan T.T."/>
            <person name="Jiang B.G."/>
            <person name="Yang W.F."/>
            <person name="Lam T.T."/>
            <person name="Chang Q.C."/>
            <person name="Ding S.J."/>
            <person name="Wang X.J."/>
            <person name="Zhu J.G."/>
            <person name="Ruan X.D."/>
            <person name="Zhao L."/>
            <person name="Wei J.T."/>
            <person name="Ye R.Z."/>
            <person name="Que T.C."/>
            <person name="Du C.H."/>
            <person name="Zhou Y.H."/>
            <person name="Cheng J.X."/>
            <person name="Dai P.F."/>
            <person name="Guo W.B."/>
            <person name="Han X.H."/>
            <person name="Huang E.J."/>
            <person name="Li L.F."/>
            <person name="Wei W."/>
            <person name="Gao Y.C."/>
            <person name="Liu J.Z."/>
            <person name="Shao H.Z."/>
            <person name="Wang X."/>
            <person name="Wang C.C."/>
            <person name="Yang T.C."/>
            <person name="Huo Q.B."/>
            <person name="Li W."/>
            <person name="Chen H.Y."/>
            <person name="Chen S.E."/>
            <person name="Zhou L.G."/>
            <person name="Ni X.B."/>
            <person name="Tian J.H."/>
            <person name="Sheng Y."/>
            <person name="Liu T."/>
            <person name="Pan Y.S."/>
            <person name="Xia L.Y."/>
            <person name="Li J."/>
            <person name="Zhao F."/>
            <person name="Cao W.C."/>
        </authorList>
    </citation>
    <scope>NUCLEOTIDE SEQUENCE [LARGE SCALE GENOMIC DNA]</scope>
    <source>
        <strain evidence="2">HaeL-2018</strain>
    </source>
</reference>
<dbReference type="Gene3D" id="3.40.390.10">
    <property type="entry name" value="Collagenase (Catalytic Domain)"/>
    <property type="match status" value="1"/>
</dbReference>
<dbReference type="VEuPathDB" id="VectorBase:HLOH_063621"/>
<dbReference type="SUPFAM" id="SSF55486">
    <property type="entry name" value="Metalloproteases ('zincins'), catalytic domain"/>
    <property type="match status" value="1"/>
</dbReference>
<proteinExistence type="predicted"/>
<dbReference type="InterPro" id="IPR024079">
    <property type="entry name" value="MetalloPept_cat_dom_sf"/>
</dbReference>
<dbReference type="GO" id="GO:0005886">
    <property type="term" value="C:plasma membrane"/>
    <property type="evidence" value="ECO:0007669"/>
    <property type="project" value="TreeGrafter"/>
</dbReference>
<feature type="compositionally biased region" description="Polar residues" evidence="1">
    <location>
        <begin position="207"/>
        <end position="218"/>
    </location>
</feature>
<dbReference type="GO" id="GO:0016485">
    <property type="term" value="P:protein processing"/>
    <property type="evidence" value="ECO:0007669"/>
    <property type="project" value="TreeGrafter"/>
</dbReference>
<dbReference type="OrthoDB" id="6475849at2759"/>
<dbReference type="Proteomes" id="UP000821853">
    <property type="component" value="Chromosome 1"/>
</dbReference>
<dbReference type="PROSITE" id="PS51885">
    <property type="entry name" value="NEPRILYSIN"/>
    <property type="match status" value="1"/>
</dbReference>